<sequence>MASSIEDTLIKLDKCHSVDYNNDEVKLIKSKTEAIVHDISTRIGASNPILSNTVVQCGSFYHNSKITAPDEFDFLLVLNEFSQPDVCSSQPFDDPEYPQLISLKIDYKKLDIEPERDFELEDDPRRRQVALAATIESDYRNSIRNCLPTLPLPDGISFTTSQKSIRVVEGDRKFLDCIRFSGPALTLFLNWKGEQYPNLNISVDMTYVIQVQGLPSYCNLEKRLPSEHPLVKAGLFAEVHHELFYTRMLDDTWRQTFTVLENKIISFWFKENESSNVCYRLLKIIRDILMPMDQLGEAILKTYVLKTAFLHECEQYPEARFWTKNDISRRLISIFQRLLAAFQTRFLPNYFTETQNALSYPFDSEPEVENSEEDNHFIASVHEATCKITKDVICLLENSSTDGQPLQHWFEPMSRTEMSDPDISEQKQFLGL</sequence>
<keyword evidence="6" id="KW-0547">Nucleotide-binding</keyword>
<feature type="domain" description="Mab-21-like nucleotidyltransferase" evidence="10">
    <location>
        <begin position="60"/>
        <end position="265"/>
    </location>
</feature>
<evidence type="ECO:0000313" key="12">
    <source>
        <dbReference type="EMBL" id="KAK2554376.1"/>
    </source>
</evidence>
<dbReference type="Pfam" id="PF03281">
    <property type="entry name" value="Mab-21"/>
    <property type="match status" value="1"/>
</dbReference>
<dbReference type="EMBL" id="JARQWQ010000070">
    <property type="protein sequence ID" value="KAK2554376.1"/>
    <property type="molecule type" value="Genomic_DNA"/>
</dbReference>
<keyword evidence="3" id="KW-0808">Transferase</keyword>
<evidence type="ECO:0000256" key="4">
    <source>
        <dbReference type="ARBA" id="ARBA00022695"/>
    </source>
</evidence>
<protein>
    <submittedName>
        <fullName evidence="12">Protein mab-21-like</fullName>
    </submittedName>
</protein>
<dbReference type="InterPro" id="IPR024810">
    <property type="entry name" value="MAB21L/cGLR"/>
</dbReference>
<comment type="similarity">
    <text evidence="2">Belongs to the mab-21 family.</text>
</comment>
<evidence type="ECO:0000256" key="2">
    <source>
        <dbReference type="ARBA" id="ARBA00008307"/>
    </source>
</evidence>
<dbReference type="InterPro" id="IPR046903">
    <property type="entry name" value="Mab-21-like_nuc_Trfase"/>
</dbReference>
<dbReference type="Proteomes" id="UP001249851">
    <property type="component" value="Unassembled WGS sequence"/>
</dbReference>
<dbReference type="PANTHER" id="PTHR10656">
    <property type="entry name" value="CELL FATE DETERMINING PROTEIN MAB21-RELATED"/>
    <property type="match status" value="1"/>
</dbReference>
<dbReference type="Gene3D" id="1.10.1410.40">
    <property type="match status" value="1"/>
</dbReference>
<dbReference type="Pfam" id="PF20266">
    <property type="entry name" value="Mab-21_C"/>
    <property type="match status" value="1"/>
</dbReference>
<organism evidence="12 13">
    <name type="scientific">Acropora cervicornis</name>
    <name type="common">Staghorn coral</name>
    <dbReference type="NCBI Taxonomy" id="6130"/>
    <lineage>
        <taxon>Eukaryota</taxon>
        <taxon>Metazoa</taxon>
        <taxon>Cnidaria</taxon>
        <taxon>Anthozoa</taxon>
        <taxon>Hexacorallia</taxon>
        <taxon>Scleractinia</taxon>
        <taxon>Astrocoeniina</taxon>
        <taxon>Acroporidae</taxon>
        <taxon>Acropora</taxon>
    </lineage>
</organism>
<evidence type="ECO:0000259" key="10">
    <source>
        <dbReference type="Pfam" id="PF03281"/>
    </source>
</evidence>
<evidence type="ECO:0000256" key="9">
    <source>
        <dbReference type="SAM" id="MobiDB-lite"/>
    </source>
</evidence>
<keyword evidence="7" id="KW-0067">ATP-binding</keyword>
<feature type="domain" description="Mab-21-like HhH/H2TH-like" evidence="11">
    <location>
        <begin position="277"/>
        <end position="359"/>
    </location>
</feature>
<evidence type="ECO:0000259" key="11">
    <source>
        <dbReference type="Pfam" id="PF20266"/>
    </source>
</evidence>
<dbReference type="SMART" id="SM01265">
    <property type="entry name" value="Mab-21"/>
    <property type="match status" value="1"/>
</dbReference>
<reference evidence="12" key="1">
    <citation type="journal article" date="2023" name="G3 (Bethesda)">
        <title>Whole genome assembly and annotation of the endangered Caribbean coral Acropora cervicornis.</title>
        <authorList>
            <person name="Selwyn J.D."/>
            <person name="Vollmer S.V."/>
        </authorList>
    </citation>
    <scope>NUCLEOTIDE SEQUENCE</scope>
    <source>
        <strain evidence="12">K2</strain>
    </source>
</reference>
<proteinExistence type="inferred from homology"/>
<dbReference type="GO" id="GO:0016779">
    <property type="term" value="F:nucleotidyltransferase activity"/>
    <property type="evidence" value="ECO:0007669"/>
    <property type="project" value="UniProtKB-KW"/>
</dbReference>
<evidence type="ECO:0000256" key="1">
    <source>
        <dbReference type="ARBA" id="ARBA00001946"/>
    </source>
</evidence>
<dbReference type="AlphaFoldDB" id="A0AAD9Q4U6"/>
<keyword evidence="13" id="KW-1185">Reference proteome</keyword>
<comment type="cofactor">
    <cofactor evidence="1">
        <name>Mg(2+)</name>
        <dbReference type="ChEBI" id="CHEBI:18420"/>
    </cofactor>
</comment>
<name>A0AAD9Q4U6_ACRCE</name>
<evidence type="ECO:0000256" key="3">
    <source>
        <dbReference type="ARBA" id="ARBA00022679"/>
    </source>
</evidence>
<dbReference type="GO" id="GO:0046872">
    <property type="term" value="F:metal ion binding"/>
    <property type="evidence" value="ECO:0007669"/>
    <property type="project" value="UniProtKB-KW"/>
</dbReference>
<dbReference type="GO" id="GO:0005524">
    <property type="term" value="F:ATP binding"/>
    <property type="evidence" value="ECO:0007669"/>
    <property type="project" value="UniProtKB-KW"/>
</dbReference>
<accession>A0AAD9Q4U6</accession>
<reference evidence="12" key="2">
    <citation type="journal article" date="2023" name="Science">
        <title>Genomic signatures of disease resistance in endangered staghorn corals.</title>
        <authorList>
            <person name="Vollmer S.V."/>
            <person name="Selwyn J.D."/>
            <person name="Despard B.A."/>
            <person name="Roesel C.L."/>
        </authorList>
    </citation>
    <scope>NUCLEOTIDE SEQUENCE</scope>
    <source>
        <strain evidence="12">K2</strain>
    </source>
</reference>
<gene>
    <name evidence="12" type="ORF">P5673_024079</name>
</gene>
<dbReference type="Gene3D" id="3.30.460.90">
    <property type="match status" value="1"/>
</dbReference>
<evidence type="ECO:0000313" key="13">
    <source>
        <dbReference type="Proteomes" id="UP001249851"/>
    </source>
</evidence>
<keyword evidence="5" id="KW-0479">Metal-binding</keyword>
<dbReference type="PANTHER" id="PTHR10656:SF42">
    <property type="entry name" value="CYCLIC GMP-AMP SYNTHASE-LIKE PROTEIN-RELATED"/>
    <property type="match status" value="1"/>
</dbReference>
<evidence type="ECO:0000256" key="5">
    <source>
        <dbReference type="ARBA" id="ARBA00022723"/>
    </source>
</evidence>
<comment type="caution">
    <text evidence="12">The sequence shown here is derived from an EMBL/GenBank/DDBJ whole genome shotgun (WGS) entry which is preliminary data.</text>
</comment>
<dbReference type="InterPro" id="IPR046906">
    <property type="entry name" value="Mab-21_HhH/H2TH-like"/>
</dbReference>
<evidence type="ECO:0000256" key="8">
    <source>
        <dbReference type="ARBA" id="ARBA00022842"/>
    </source>
</evidence>
<keyword evidence="8" id="KW-0460">Magnesium</keyword>
<feature type="region of interest" description="Disordered" evidence="9">
    <location>
        <begin position="413"/>
        <end position="432"/>
    </location>
</feature>
<evidence type="ECO:0000256" key="7">
    <source>
        <dbReference type="ARBA" id="ARBA00022840"/>
    </source>
</evidence>
<evidence type="ECO:0000256" key="6">
    <source>
        <dbReference type="ARBA" id="ARBA00022741"/>
    </source>
</evidence>
<keyword evidence="4" id="KW-0548">Nucleotidyltransferase</keyword>